<accession>A0ABW1WTA8</accession>
<gene>
    <name evidence="1" type="ORF">ACFQDP_16145</name>
</gene>
<evidence type="ECO:0000313" key="2">
    <source>
        <dbReference type="Proteomes" id="UP001596237"/>
    </source>
</evidence>
<evidence type="ECO:0008006" key="3">
    <source>
        <dbReference type="Google" id="ProtNLM"/>
    </source>
</evidence>
<comment type="caution">
    <text evidence="1">The sequence shown here is derived from an EMBL/GenBank/DDBJ whole genome shotgun (WGS) entry which is preliminary data.</text>
</comment>
<evidence type="ECO:0000313" key="1">
    <source>
        <dbReference type="EMBL" id="MFC6390852.1"/>
    </source>
</evidence>
<protein>
    <recommendedName>
        <fullName evidence="3">Lysozyme inhibitor LprI N-terminal domain-containing protein</fullName>
    </recommendedName>
</protein>
<keyword evidence="2" id="KW-1185">Reference proteome</keyword>
<reference evidence="2" key="1">
    <citation type="journal article" date="2019" name="Int. J. Syst. Evol. Microbiol.">
        <title>The Global Catalogue of Microorganisms (GCM) 10K type strain sequencing project: providing services to taxonomists for standard genome sequencing and annotation.</title>
        <authorList>
            <consortium name="The Broad Institute Genomics Platform"/>
            <consortium name="The Broad Institute Genome Sequencing Center for Infectious Disease"/>
            <person name="Wu L."/>
            <person name="Ma J."/>
        </authorList>
    </citation>
    <scope>NUCLEOTIDE SEQUENCE [LARGE SCALE GENOMIC DNA]</scope>
    <source>
        <strain evidence="2">CCUG 36916</strain>
    </source>
</reference>
<organism evidence="1 2">
    <name type="scientific">Methylorubrum zatmanii</name>
    <dbReference type="NCBI Taxonomy" id="29429"/>
    <lineage>
        <taxon>Bacteria</taxon>
        <taxon>Pseudomonadati</taxon>
        <taxon>Pseudomonadota</taxon>
        <taxon>Alphaproteobacteria</taxon>
        <taxon>Hyphomicrobiales</taxon>
        <taxon>Methylobacteriaceae</taxon>
        <taxon>Methylorubrum</taxon>
    </lineage>
</organism>
<dbReference type="RefSeq" id="WP_246482167.1">
    <property type="nucleotide sequence ID" value="NZ_JBHSTT010000052.1"/>
</dbReference>
<name>A0ABW1WTA8_9HYPH</name>
<dbReference type="EMBL" id="JBHSTT010000052">
    <property type="protein sequence ID" value="MFC6390852.1"/>
    <property type="molecule type" value="Genomic_DNA"/>
</dbReference>
<proteinExistence type="predicted"/>
<dbReference type="Proteomes" id="UP001596237">
    <property type="component" value="Unassembled WGS sequence"/>
</dbReference>
<sequence length="147" mass="15830">MQAVSHVEFEGRLRAGAGAPRSGGGLIRLAVVGACALMLSACVSAKEQRAMDLGQCADFGFQPGTDAFAQCMMDVSQQREMMQQNRLLAQQAQLAARNREEESRRDLYRALSLQRSGDKNFPVCGASSAGGLDARNGTWYGPNCRAK</sequence>